<proteinExistence type="predicted"/>
<gene>
    <name evidence="2" type="ORF">ACFSNC_00315</name>
</gene>
<sequence>MTMGEAKRKKLSRDAQPEEILSGGHGPVQSDVVAVMGAAIDTLAEVLPGYGITLFISEPDSKAEGEGRMPRFNYMSNCDRADMVNMLNAFVRKNGDMLAVDAAMARMPEGSA</sequence>
<comment type="caution">
    <text evidence="2">The sequence shown here is derived from an EMBL/GenBank/DDBJ whole genome shotgun (WGS) entry which is preliminary data.</text>
</comment>
<protein>
    <submittedName>
        <fullName evidence="2">Uncharacterized protein</fullName>
    </submittedName>
</protein>
<name>A0ABW4YRG4_9HYPH</name>
<reference evidence="3" key="1">
    <citation type="journal article" date="2019" name="Int. J. Syst. Evol. Microbiol.">
        <title>The Global Catalogue of Microorganisms (GCM) 10K type strain sequencing project: providing services to taxonomists for standard genome sequencing and annotation.</title>
        <authorList>
            <consortium name="The Broad Institute Genomics Platform"/>
            <consortium name="The Broad Institute Genome Sequencing Center for Infectious Disease"/>
            <person name="Wu L."/>
            <person name="Ma J."/>
        </authorList>
    </citation>
    <scope>NUCLEOTIDE SEQUENCE [LARGE SCALE GENOMIC DNA]</scope>
    <source>
        <strain evidence="3">CCM 7435</strain>
    </source>
</reference>
<dbReference type="RefSeq" id="WP_213355432.1">
    <property type="nucleotide sequence ID" value="NZ_JAHBGB010000044.1"/>
</dbReference>
<evidence type="ECO:0000313" key="3">
    <source>
        <dbReference type="Proteomes" id="UP001597299"/>
    </source>
</evidence>
<evidence type="ECO:0000313" key="2">
    <source>
        <dbReference type="EMBL" id="MFD2138831.1"/>
    </source>
</evidence>
<evidence type="ECO:0000256" key="1">
    <source>
        <dbReference type="SAM" id="MobiDB-lite"/>
    </source>
</evidence>
<organism evidence="2 3">
    <name type="scientific">Ancylobacter oerskovii</name>
    <dbReference type="NCBI Taxonomy" id="459519"/>
    <lineage>
        <taxon>Bacteria</taxon>
        <taxon>Pseudomonadati</taxon>
        <taxon>Pseudomonadota</taxon>
        <taxon>Alphaproteobacteria</taxon>
        <taxon>Hyphomicrobiales</taxon>
        <taxon>Xanthobacteraceae</taxon>
        <taxon>Ancylobacter</taxon>
    </lineage>
</organism>
<accession>A0ABW4YRG4</accession>
<dbReference type="EMBL" id="JBHUHD010000001">
    <property type="protein sequence ID" value="MFD2138831.1"/>
    <property type="molecule type" value="Genomic_DNA"/>
</dbReference>
<feature type="region of interest" description="Disordered" evidence="1">
    <location>
        <begin position="1"/>
        <end position="27"/>
    </location>
</feature>
<dbReference type="Proteomes" id="UP001597299">
    <property type="component" value="Unassembled WGS sequence"/>
</dbReference>
<keyword evidence="3" id="KW-1185">Reference proteome</keyword>